<accession>A0A0K0F1J5</accession>
<dbReference type="Proteomes" id="UP000035680">
    <property type="component" value="Unassembled WGS sequence"/>
</dbReference>
<protein>
    <submittedName>
        <fullName evidence="2">Uncharacterized protein</fullName>
    </submittedName>
</protein>
<sequence length="169" mass="20235">MLAFSIFYNRRYFILFIGLNLLCLNVIVNTTAMAEVDEKNNNKDHQQLPNSQLNDVLYNHIQFDDDSNFIEKKSRNPYAWSKILKRDINQERYFFEPISYLDIPPFVQVSNKKARIPYNPWKMSTLQGKRGRNPYSWEVNPAYQKREINQGNWFSFRPTRNPYAWANVL</sequence>
<reference evidence="2" key="2">
    <citation type="submission" date="2015-08" db="UniProtKB">
        <authorList>
            <consortium name="WormBaseParasite"/>
        </authorList>
    </citation>
    <scope>IDENTIFICATION</scope>
</reference>
<dbReference type="AlphaFoldDB" id="A0A0K0F1J5"/>
<keyword evidence="1" id="KW-1185">Reference proteome</keyword>
<proteinExistence type="predicted"/>
<reference evidence="1" key="1">
    <citation type="submission" date="2014-07" db="EMBL/GenBank/DDBJ databases">
        <authorList>
            <person name="Martin A.A"/>
            <person name="De Silva N."/>
        </authorList>
    </citation>
    <scope>NUCLEOTIDE SEQUENCE</scope>
</reference>
<organism evidence="1 2">
    <name type="scientific">Strongyloides venezuelensis</name>
    <name type="common">Threadworm</name>
    <dbReference type="NCBI Taxonomy" id="75913"/>
    <lineage>
        <taxon>Eukaryota</taxon>
        <taxon>Metazoa</taxon>
        <taxon>Ecdysozoa</taxon>
        <taxon>Nematoda</taxon>
        <taxon>Chromadorea</taxon>
        <taxon>Rhabditida</taxon>
        <taxon>Tylenchina</taxon>
        <taxon>Panagrolaimomorpha</taxon>
        <taxon>Strongyloidoidea</taxon>
        <taxon>Strongyloididae</taxon>
        <taxon>Strongyloides</taxon>
    </lineage>
</organism>
<name>A0A0K0F1J5_STRVS</name>
<evidence type="ECO:0000313" key="2">
    <source>
        <dbReference type="WBParaSite" id="SVE_0267000.1"/>
    </source>
</evidence>
<evidence type="ECO:0000313" key="1">
    <source>
        <dbReference type="Proteomes" id="UP000035680"/>
    </source>
</evidence>
<dbReference type="WBParaSite" id="SVE_0267000.1">
    <property type="protein sequence ID" value="SVE_0267000.1"/>
    <property type="gene ID" value="SVE_0267000"/>
</dbReference>